<evidence type="ECO:0000256" key="4">
    <source>
        <dbReference type="ARBA" id="ARBA00022692"/>
    </source>
</evidence>
<evidence type="ECO:0000256" key="7">
    <source>
        <dbReference type="ARBA" id="ARBA00023180"/>
    </source>
</evidence>
<proteinExistence type="inferred from homology"/>
<keyword evidence="7" id="KW-0325">Glycoprotein</keyword>
<evidence type="ECO:0000256" key="5">
    <source>
        <dbReference type="ARBA" id="ARBA00022989"/>
    </source>
</evidence>
<dbReference type="GO" id="GO:0005886">
    <property type="term" value="C:plasma membrane"/>
    <property type="evidence" value="ECO:0007669"/>
    <property type="project" value="UniProtKB-SubCell"/>
</dbReference>
<reference evidence="10" key="1">
    <citation type="submission" date="2020-01" db="EMBL/GenBank/DDBJ databases">
        <title>Draft genome sequence of the Termite Coptotermes fromosanus.</title>
        <authorList>
            <person name="Itakura S."/>
            <person name="Yosikawa Y."/>
            <person name="Umezawa K."/>
        </authorList>
    </citation>
    <scope>NUCLEOTIDE SEQUENCE [LARGE SCALE GENOMIC DNA]</scope>
</reference>
<dbReference type="EMBL" id="BLKM01000769">
    <property type="protein sequence ID" value="GFG38363.1"/>
    <property type="molecule type" value="Genomic_DNA"/>
</dbReference>
<gene>
    <name evidence="9" type="ORF">Cfor_05708</name>
</gene>
<dbReference type="InterPro" id="IPR002159">
    <property type="entry name" value="CD36_fam"/>
</dbReference>
<evidence type="ECO:0000256" key="1">
    <source>
        <dbReference type="ARBA" id="ARBA00004236"/>
    </source>
</evidence>
<dbReference type="AlphaFoldDB" id="A0A6L2Q0D8"/>
<dbReference type="PANTHER" id="PTHR11923">
    <property type="entry name" value="SCAVENGER RECEPTOR CLASS B TYPE-1 SR-B1"/>
    <property type="match status" value="1"/>
</dbReference>
<keyword evidence="6" id="KW-0472">Membrane</keyword>
<evidence type="ECO:0000256" key="3">
    <source>
        <dbReference type="ARBA" id="ARBA00022475"/>
    </source>
</evidence>
<dbReference type="OrthoDB" id="514335at2759"/>
<evidence type="ECO:0008006" key="11">
    <source>
        <dbReference type="Google" id="ProtNLM"/>
    </source>
</evidence>
<feature type="compositionally biased region" description="Basic and acidic residues" evidence="8">
    <location>
        <begin position="395"/>
        <end position="409"/>
    </location>
</feature>
<dbReference type="Proteomes" id="UP000502823">
    <property type="component" value="Unassembled WGS sequence"/>
</dbReference>
<evidence type="ECO:0000256" key="8">
    <source>
        <dbReference type="SAM" id="MobiDB-lite"/>
    </source>
</evidence>
<keyword evidence="5" id="KW-1133">Transmembrane helix</keyword>
<protein>
    <recommendedName>
        <fullName evidence="11">Protein peste</fullName>
    </recommendedName>
</protein>
<feature type="region of interest" description="Disordered" evidence="8">
    <location>
        <begin position="395"/>
        <end position="419"/>
    </location>
</feature>
<dbReference type="PANTHER" id="PTHR11923:SF93">
    <property type="entry name" value="GH07959P-RELATED"/>
    <property type="match status" value="1"/>
</dbReference>
<keyword evidence="4" id="KW-0812">Transmembrane</keyword>
<dbReference type="GO" id="GO:0005737">
    <property type="term" value="C:cytoplasm"/>
    <property type="evidence" value="ECO:0007669"/>
    <property type="project" value="TreeGrafter"/>
</dbReference>
<sequence>MSLSPSSKSYELWRKSPIPVVMDAYLFNCTNSGQLLEKNYRPEFVQMGPYKFNQFSEKVDIVWNPNHTVTYRQVRRWYFDHENSNGSLNDNVTLLNVVPVGASFVSRYWSDLLMYPVSGAMRMFVKTIWTTTTVSQILFDGFTDPLLRMASSIPGLAPVGVPADKIGFFYGRNGSAVFEGVFNMETGTDDITKLGILSHWNYKSHTSYYDGGCAEVRGSAGELFSPGQTKQTFEIFLPDMCRAVPLEYLKDVTVTGVNGYRYVVSKSLMDNGTSDPSTRCNCGGDCLPQGVINVTECMVSSPSYVSYPHFLDADPYYRHQVKGMKPDPDIHRLYVTVEPKIKTRILFSITFFRNSYRLRENVEKYVTARQATDGNIVSRMRFACRTTKATETHPEFVGDNGDFSRRHDPVSGQHVTETKPENWSISVGANSHGPHTLVCETFYNRSGSRKIHRFRRQATCHRILLLRWDHAVGCHATGMLCAVYNPRTQAGVSERKETFKQSEFFQFARSAQREIRGVSRTTLQPRKEVSFTDVLHELLDLLLLPRPAELLPLTSQSLLAILVSLPSVSQDNLRCTQTTERNLEVTVLATKASYCQNTVVLPSRINQTKGFVSTKVCHY</sequence>
<dbReference type="GO" id="GO:0005044">
    <property type="term" value="F:scavenger receptor activity"/>
    <property type="evidence" value="ECO:0007669"/>
    <property type="project" value="TreeGrafter"/>
</dbReference>
<keyword evidence="3" id="KW-1003">Cell membrane</keyword>
<comment type="subcellular location">
    <subcellularLocation>
        <location evidence="1">Cell membrane</location>
    </subcellularLocation>
</comment>
<dbReference type="Pfam" id="PF01130">
    <property type="entry name" value="CD36"/>
    <property type="match status" value="1"/>
</dbReference>
<comment type="caution">
    <text evidence="9">The sequence shown here is derived from an EMBL/GenBank/DDBJ whole genome shotgun (WGS) entry which is preliminary data.</text>
</comment>
<organism evidence="9 10">
    <name type="scientific">Coptotermes formosanus</name>
    <name type="common">Formosan subterranean termite</name>
    <dbReference type="NCBI Taxonomy" id="36987"/>
    <lineage>
        <taxon>Eukaryota</taxon>
        <taxon>Metazoa</taxon>
        <taxon>Ecdysozoa</taxon>
        <taxon>Arthropoda</taxon>
        <taxon>Hexapoda</taxon>
        <taxon>Insecta</taxon>
        <taxon>Pterygota</taxon>
        <taxon>Neoptera</taxon>
        <taxon>Polyneoptera</taxon>
        <taxon>Dictyoptera</taxon>
        <taxon>Blattodea</taxon>
        <taxon>Blattoidea</taxon>
        <taxon>Termitoidae</taxon>
        <taxon>Rhinotermitidae</taxon>
        <taxon>Coptotermes</taxon>
    </lineage>
</organism>
<accession>A0A6L2Q0D8</accession>
<keyword evidence="10" id="KW-1185">Reference proteome</keyword>
<name>A0A6L2Q0D8_COPFO</name>
<evidence type="ECO:0000313" key="9">
    <source>
        <dbReference type="EMBL" id="GFG38363.1"/>
    </source>
</evidence>
<evidence type="ECO:0000313" key="10">
    <source>
        <dbReference type="Proteomes" id="UP000502823"/>
    </source>
</evidence>
<evidence type="ECO:0000256" key="6">
    <source>
        <dbReference type="ARBA" id="ARBA00023136"/>
    </source>
</evidence>
<comment type="similarity">
    <text evidence="2">Belongs to the CD36 family.</text>
</comment>
<evidence type="ECO:0000256" key="2">
    <source>
        <dbReference type="ARBA" id="ARBA00010532"/>
    </source>
</evidence>
<dbReference type="InParanoid" id="A0A6L2Q0D8"/>
<dbReference type="PRINTS" id="PR01609">
    <property type="entry name" value="CD36FAMILY"/>
</dbReference>